<feature type="domain" description="2,6-dihydroxypyridine 3-monooxygenase substrate binding" evidence="1">
    <location>
        <begin position="176"/>
        <end position="304"/>
    </location>
</feature>
<dbReference type="Proteomes" id="UP000233786">
    <property type="component" value="Unassembled WGS sequence"/>
</dbReference>
<protein>
    <submittedName>
        <fullName evidence="2">2,6-dihydroxypyridine 3-monooxygenase</fullName>
    </submittedName>
</protein>
<organism evidence="2 3">
    <name type="scientific">Saccharopolyspora spinosa</name>
    <dbReference type="NCBI Taxonomy" id="60894"/>
    <lineage>
        <taxon>Bacteria</taxon>
        <taxon>Bacillati</taxon>
        <taxon>Actinomycetota</taxon>
        <taxon>Actinomycetes</taxon>
        <taxon>Pseudonocardiales</taxon>
        <taxon>Pseudonocardiaceae</taxon>
        <taxon>Saccharopolyspora</taxon>
    </lineage>
</organism>
<dbReference type="PANTHER" id="PTHR47469">
    <property type="entry name" value="MONOOXYGENASE-LIKE"/>
    <property type="match status" value="1"/>
</dbReference>
<dbReference type="SUPFAM" id="SSF54373">
    <property type="entry name" value="FAD-linked reductases, C-terminal domain"/>
    <property type="match status" value="1"/>
</dbReference>
<dbReference type="InterPro" id="IPR036188">
    <property type="entry name" value="FAD/NAD-bd_sf"/>
</dbReference>
<comment type="caution">
    <text evidence="2">The sequence shown here is derived from an EMBL/GenBank/DDBJ whole genome shotgun (WGS) entry which is preliminary data.</text>
</comment>
<dbReference type="NCBIfam" id="NF005566">
    <property type="entry name" value="PRK07236.1"/>
    <property type="match status" value="1"/>
</dbReference>
<dbReference type="Pfam" id="PF13450">
    <property type="entry name" value="NAD_binding_8"/>
    <property type="match status" value="1"/>
</dbReference>
<keyword evidence="3" id="KW-1185">Reference proteome</keyword>
<gene>
    <name evidence="2" type="ORF">A8926_4654</name>
</gene>
<dbReference type="GO" id="GO:0004497">
    <property type="term" value="F:monooxygenase activity"/>
    <property type="evidence" value="ECO:0007669"/>
    <property type="project" value="UniProtKB-KW"/>
</dbReference>
<accession>A0A2N3Y1N8</accession>
<proteinExistence type="predicted"/>
<dbReference type="InterPro" id="IPR054707">
    <property type="entry name" value="DhpH_subs-bd"/>
</dbReference>
<dbReference type="PRINTS" id="PR00420">
    <property type="entry name" value="RNGMNOXGNASE"/>
</dbReference>
<dbReference type="PANTHER" id="PTHR47469:SF2">
    <property type="entry name" value="OS06G0597600 PROTEIN"/>
    <property type="match status" value="1"/>
</dbReference>
<evidence type="ECO:0000313" key="2">
    <source>
        <dbReference type="EMBL" id="PKW16771.1"/>
    </source>
</evidence>
<dbReference type="STRING" id="994479.GCA_000194155_06780"/>
<dbReference type="AlphaFoldDB" id="A0A2N3Y1N8"/>
<dbReference type="Pfam" id="PF22607">
    <property type="entry name" value="FAD_binding-like"/>
    <property type="match status" value="1"/>
</dbReference>
<evidence type="ECO:0000259" key="1">
    <source>
        <dbReference type="Pfam" id="PF22607"/>
    </source>
</evidence>
<dbReference type="SUPFAM" id="SSF51905">
    <property type="entry name" value="FAD/NAD(P)-binding domain"/>
    <property type="match status" value="1"/>
</dbReference>
<dbReference type="InterPro" id="IPR053212">
    <property type="entry name" value="DHP_3-monooxygenase"/>
</dbReference>
<dbReference type="OrthoDB" id="9782160at2"/>
<sequence length="404" mass="43858">MECVTNTERDRTHTRQAIVVGGSIGGLGAAALLRRQGWEVTVYERSPVTLAGAGAGIVVHPSTVRHFVEHRGMPLEQISCGAKFARVLDGAGTALYEEPCRYHFTSWTTLYATYLDSVGRGNYVLGEQLVALEQDLDTAWARFASGRVAEADLVVCADGIGSTARELLVGQVTPAYSGYVGWRGVVEVDRLSPHTAQALTEALTYGVINDSHIVVYPIPDTDPGSVQTPKTLNYVWYRNVESAEHLRALLTGKDGVERSLAMQPGLVRDEFTNELRAAADAELPPVLAELVNRTHEPFLQVVVDLEVPEMAFGRVALIGDAAFAARPHAAAGTAKALENSWALAEALETFDDVEAALNDWSPAQLELGSNLVHRSRRLGERAQFERAWTPGDPDLRFGLYGPGR</sequence>
<dbReference type="Gene3D" id="3.50.50.60">
    <property type="entry name" value="FAD/NAD(P)-binding domain"/>
    <property type="match status" value="2"/>
</dbReference>
<evidence type="ECO:0000313" key="3">
    <source>
        <dbReference type="Proteomes" id="UP000233786"/>
    </source>
</evidence>
<name>A0A2N3Y1N8_SACSN</name>
<reference evidence="2" key="1">
    <citation type="submission" date="2017-12" db="EMBL/GenBank/DDBJ databases">
        <title>Sequencing the genomes of 1000 Actinobacteria strains.</title>
        <authorList>
            <person name="Klenk H.-P."/>
        </authorList>
    </citation>
    <scope>NUCLEOTIDE SEQUENCE [LARGE SCALE GENOMIC DNA]</scope>
    <source>
        <strain evidence="2">DSM 44228</strain>
    </source>
</reference>
<dbReference type="EMBL" id="PJNB01000001">
    <property type="protein sequence ID" value="PKW16771.1"/>
    <property type="molecule type" value="Genomic_DNA"/>
</dbReference>